<keyword evidence="3" id="KW-1185">Reference proteome</keyword>
<evidence type="ECO:0000313" key="2">
    <source>
        <dbReference type="EMBL" id="AQT67980.1"/>
    </source>
</evidence>
<dbReference type="InterPro" id="IPR011437">
    <property type="entry name" value="DUF1540"/>
</dbReference>
<gene>
    <name evidence="2" type="ORF">STSP2_01134</name>
</gene>
<sequence>MQMSKVSKCDVTGCAYNTDNQCHAYAITIGNSGTPKCDTLCMASGKTDDTNSTAGVGACKTTSCKANKGFECTAPEITVGFQGNEADCLSFTPR</sequence>
<name>A0A1U9NK71_9BACT</name>
<dbReference type="EMBL" id="CP019791">
    <property type="protein sequence ID" value="AQT67980.1"/>
    <property type="molecule type" value="Genomic_DNA"/>
</dbReference>
<dbReference type="RefSeq" id="WP_146660606.1">
    <property type="nucleotide sequence ID" value="NZ_CP019791.1"/>
</dbReference>
<feature type="domain" description="DUF1540" evidence="1">
    <location>
        <begin position="8"/>
        <end position="41"/>
    </location>
</feature>
<feature type="domain" description="DUF1540" evidence="1">
    <location>
        <begin position="59"/>
        <end position="91"/>
    </location>
</feature>
<proteinExistence type="predicted"/>
<accession>A0A1U9NK71</accession>
<dbReference type="AlphaFoldDB" id="A0A1U9NK71"/>
<evidence type="ECO:0000313" key="3">
    <source>
        <dbReference type="Proteomes" id="UP000189674"/>
    </source>
</evidence>
<dbReference type="STRING" id="1936003.STSP2_01134"/>
<dbReference type="KEGG" id="alus:STSP2_01134"/>
<dbReference type="Proteomes" id="UP000189674">
    <property type="component" value="Chromosome"/>
</dbReference>
<reference evidence="3" key="1">
    <citation type="submission" date="2017-02" db="EMBL/GenBank/DDBJ databases">
        <title>Comparative genomics and description of representatives of a novel lineage of planctomycetes thriving in anoxic sediments.</title>
        <authorList>
            <person name="Spring S."/>
            <person name="Bunk B."/>
            <person name="Sproer C."/>
        </authorList>
    </citation>
    <scope>NUCLEOTIDE SEQUENCE [LARGE SCALE GENOMIC DNA]</scope>
    <source>
        <strain evidence="3">ST-NAGAB-D1</strain>
    </source>
</reference>
<organism evidence="2 3">
    <name type="scientific">Anaerohalosphaera lusitana</name>
    <dbReference type="NCBI Taxonomy" id="1936003"/>
    <lineage>
        <taxon>Bacteria</taxon>
        <taxon>Pseudomonadati</taxon>
        <taxon>Planctomycetota</taxon>
        <taxon>Phycisphaerae</taxon>
        <taxon>Sedimentisphaerales</taxon>
        <taxon>Anaerohalosphaeraceae</taxon>
        <taxon>Anaerohalosphaera</taxon>
    </lineage>
</organism>
<dbReference type="OrthoDB" id="9792226at2"/>
<protein>
    <recommendedName>
        <fullName evidence="1">DUF1540 domain-containing protein</fullName>
    </recommendedName>
</protein>
<dbReference type="Pfam" id="PF07561">
    <property type="entry name" value="DUF1540"/>
    <property type="match status" value="2"/>
</dbReference>
<evidence type="ECO:0000259" key="1">
    <source>
        <dbReference type="Pfam" id="PF07561"/>
    </source>
</evidence>